<gene>
    <name evidence="11" type="ORF">SAMN05444374_1192</name>
</gene>
<dbReference type="InterPro" id="IPR044946">
    <property type="entry name" value="Restrct_endonuc_typeI_TRD_sf"/>
</dbReference>
<comment type="similarity">
    <text evidence="1">Belongs to the N(4)/N(6)-methyltransferase family.</text>
</comment>
<dbReference type="InterPro" id="IPR004546">
    <property type="entry name" value="Restrct_endonuc_T1M"/>
</dbReference>
<dbReference type="InterPro" id="IPR003356">
    <property type="entry name" value="DNA_methylase_A-5"/>
</dbReference>
<dbReference type="Gene3D" id="1.10.287.1120">
    <property type="entry name" value="Bipartite methylase S protein"/>
    <property type="match status" value="1"/>
</dbReference>
<keyword evidence="7" id="KW-0238">DNA-binding</keyword>
<dbReference type="SUPFAM" id="SSF53335">
    <property type="entry name" value="S-adenosyl-L-methionine-dependent methyltransferases"/>
    <property type="match status" value="1"/>
</dbReference>
<evidence type="ECO:0000313" key="12">
    <source>
        <dbReference type="Proteomes" id="UP000182054"/>
    </source>
</evidence>
<dbReference type="PRINTS" id="PR00507">
    <property type="entry name" value="N12N6MTFRASE"/>
</dbReference>
<evidence type="ECO:0000259" key="9">
    <source>
        <dbReference type="Pfam" id="PF02384"/>
    </source>
</evidence>
<proteinExistence type="inferred from homology"/>
<protein>
    <recommendedName>
        <fullName evidence="2">site-specific DNA-methyltransferase (adenine-specific)</fullName>
        <ecNumber evidence="2">2.1.1.72</ecNumber>
    </recommendedName>
</protein>
<dbReference type="InterPro" id="IPR038333">
    <property type="entry name" value="T1MK-like_N_sf"/>
</dbReference>
<dbReference type="GO" id="GO:0008170">
    <property type="term" value="F:N-methyltransferase activity"/>
    <property type="evidence" value="ECO:0007669"/>
    <property type="project" value="InterPro"/>
</dbReference>
<dbReference type="Proteomes" id="UP000182054">
    <property type="component" value="Unassembled WGS sequence"/>
</dbReference>
<dbReference type="InterPro" id="IPR029063">
    <property type="entry name" value="SAM-dependent_MTases_sf"/>
</dbReference>
<dbReference type="EMBL" id="FOJN01000019">
    <property type="protein sequence ID" value="SFA61681.1"/>
    <property type="molecule type" value="Genomic_DNA"/>
</dbReference>
<evidence type="ECO:0000256" key="6">
    <source>
        <dbReference type="ARBA" id="ARBA00022747"/>
    </source>
</evidence>
<evidence type="ECO:0000256" key="4">
    <source>
        <dbReference type="ARBA" id="ARBA00022679"/>
    </source>
</evidence>
<dbReference type="Gene3D" id="1.20.1260.30">
    <property type="match status" value="1"/>
</dbReference>
<dbReference type="GeneID" id="85487496"/>
<evidence type="ECO:0000256" key="7">
    <source>
        <dbReference type="ARBA" id="ARBA00023125"/>
    </source>
</evidence>
<evidence type="ECO:0000256" key="2">
    <source>
        <dbReference type="ARBA" id="ARBA00011900"/>
    </source>
</evidence>
<dbReference type="GO" id="GO:0032259">
    <property type="term" value="P:methylation"/>
    <property type="evidence" value="ECO:0007669"/>
    <property type="project" value="UniProtKB-KW"/>
</dbReference>
<feature type="domain" description="DNA methylase adenine-specific" evidence="9">
    <location>
        <begin position="136"/>
        <end position="442"/>
    </location>
</feature>
<dbReference type="Gene3D" id="3.90.220.20">
    <property type="entry name" value="DNA methylase specificity domains"/>
    <property type="match status" value="1"/>
</dbReference>
<dbReference type="InterPro" id="IPR002052">
    <property type="entry name" value="DNA_methylase_N6_adenine_CS"/>
</dbReference>
<dbReference type="Pfam" id="PF12161">
    <property type="entry name" value="HsdM_N"/>
    <property type="match status" value="1"/>
</dbReference>
<keyword evidence="6" id="KW-0680">Restriction system</keyword>
<dbReference type="InterPro" id="IPR051537">
    <property type="entry name" value="DNA_Adenine_Mtase"/>
</dbReference>
<evidence type="ECO:0000256" key="3">
    <source>
        <dbReference type="ARBA" id="ARBA00022603"/>
    </source>
</evidence>
<organism evidence="11 12">
    <name type="scientific">Rhodococcoides kroppenstedtii</name>
    <dbReference type="NCBI Taxonomy" id="293050"/>
    <lineage>
        <taxon>Bacteria</taxon>
        <taxon>Bacillati</taxon>
        <taxon>Actinomycetota</taxon>
        <taxon>Actinomycetes</taxon>
        <taxon>Mycobacteriales</taxon>
        <taxon>Nocardiaceae</taxon>
        <taxon>Rhodococcoides</taxon>
    </lineage>
</organism>
<dbReference type="SUPFAM" id="SSF116734">
    <property type="entry name" value="DNA methylase specificity domain"/>
    <property type="match status" value="1"/>
</dbReference>
<evidence type="ECO:0000256" key="1">
    <source>
        <dbReference type="ARBA" id="ARBA00006594"/>
    </source>
</evidence>
<dbReference type="PANTHER" id="PTHR42933:SF3">
    <property type="entry name" value="TYPE I RESTRICTION ENZYME MJAVIII METHYLASE SUBUNIT"/>
    <property type="match status" value="1"/>
</dbReference>
<name>A0A1I0UCB8_9NOCA</name>
<accession>A0A1I0UCB8</accession>
<evidence type="ECO:0000259" key="10">
    <source>
        <dbReference type="Pfam" id="PF12161"/>
    </source>
</evidence>
<dbReference type="EC" id="2.1.1.72" evidence="2"/>
<dbReference type="GO" id="GO:0009007">
    <property type="term" value="F:site-specific DNA-methyltransferase (adenine-specific) activity"/>
    <property type="evidence" value="ECO:0007669"/>
    <property type="project" value="UniProtKB-EC"/>
</dbReference>
<sequence>MALKKSDLYSSLWASCDQLRGGMDAGQYKDYILTLLFVKYVSDKAKTNRDASLIEVPEGGSFDDMLAAKGDKEIGDRFNKIIAKLAEANDLRNVIDQADFNDEEKLGKGKEMQDRLSKLVTIFNDLDFRGSRAEGDDLLGDAYEYLMRHFATESGKSKGQFYTPAEVSRILAKVVGIGPNTRQDQTVYDPACGSGSLLLKAAAEAPRGMTIYGQEKDNATWALSKMNMILHGNEIAEIEKGDTITSPQFTKGDHLRTFDYIVMNPPFSVKSWNNGLENDYGRFEYGRPPEKNGDYAFLLHALTSLKSTGKAAIILPHGVLFRGNAEATIRTRLLKQGFIKGIIGLPANLFYGTGIPACVVILEKENAQARTGVFMIDASKGFMKDGNKNRLRSQDLHKVVDTFNKQIEIDRYSRMVPMSEIANPKNDYNLNIPRYIDSSEPEDLQDLSAHLHGGIPDRDLDALQNYWDAFPQLRSQIFAPNRPGYSDLAVDVSAVQQAIFDAPGFHKLRDEATGIVEDWFASHRNALASITADTKPNDLIATVSDDLLARFTPMPLLDEYDVYEQLMTYWHDTMHDDVYLLMADGWQGAAKPRLAIVDKERSLSETPDLVIGSGKTAKKYKMDLIPPQLVVARYFAGEQAEVDDFNVTLAAATAALDVHAMEHGSDEGLLRESTNDKGKYTQQLVNAVIKEAKASHDSETLACAQEALALVKAEADAKKAAKEAQTALDIATLSKYGELTVADVEHLVLDHKWAMTLRACTANEIVAVVSALIARVQLLGGRYHATLAEIDEELNEARHELADSFRLMGVADLVSGKHRLPGFSDPWPSTRLGDHVTYVKTVALSRAQLDSESATRYLHYGDIHTSEAIYLDAATASMPRARPGLLKNAGHLELGDLVFADASEDPAGVGKSIEITSVPPEGLVPGLHTIAARFDKSVIADGYKAYLQFIPEFRDALLRLAAGTKVLATTRSYISSLTIRLPSIPEQKAIVEVLQRTNREIDLSQKRLAKSKDIQVAMRQELLNGRTRLAVEPPL</sequence>
<evidence type="ECO:0000313" key="11">
    <source>
        <dbReference type="EMBL" id="SFA61681.1"/>
    </source>
</evidence>
<dbReference type="RefSeq" id="WP_244516593.1">
    <property type="nucleotide sequence ID" value="NZ_FOJN01000019.1"/>
</dbReference>
<evidence type="ECO:0000256" key="5">
    <source>
        <dbReference type="ARBA" id="ARBA00022691"/>
    </source>
</evidence>
<dbReference type="Gene3D" id="3.40.50.150">
    <property type="entry name" value="Vaccinia Virus protein VP39"/>
    <property type="match status" value="1"/>
</dbReference>
<dbReference type="PROSITE" id="PS00092">
    <property type="entry name" value="N6_MTASE"/>
    <property type="match status" value="1"/>
</dbReference>
<keyword evidence="4" id="KW-0808">Transferase</keyword>
<keyword evidence="5" id="KW-0949">S-adenosyl-L-methionine</keyword>
<keyword evidence="3" id="KW-0489">Methyltransferase</keyword>
<dbReference type="PANTHER" id="PTHR42933">
    <property type="entry name" value="SLR6095 PROTEIN"/>
    <property type="match status" value="1"/>
</dbReference>
<dbReference type="AlphaFoldDB" id="A0A1I0UCB8"/>
<comment type="catalytic activity">
    <reaction evidence="8">
        <text>a 2'-deoxyadenosine in DNA + S-adenosyl-L-methionine = an N(6)-methyl-2'-deoxyadenosine in DNA + S-adenosyl-L-homocysteine + H(+)</text>
        <dbReference type="Rhea" id="RHEA:15197"/>
        <dbReference type="Rhea" id="RHEA-COMP:12418"/>
        <dbReference type="Rhea" id="RHEA-COMP:12419"/>
        <dbReference type="ChEBI" id="CHEBI:15378"/>
        <dbReference type="ChEBI" id="CHEBI:57856"/>
        <dbReference type="ChEBI" id="CHEBI:59789"/>
        <dbReference type="ChEBI" id="CHEBI:90615"/>
        <dbReference type="ChEBI" id="CHEBI:90616"/>
        <dbReference type="EC" id="2.1.1.72"/>
    </reaction>
</comment>
<reference evidence="11 12" key="1">
    <citation type="submission" date="2016-10" db="EMBL/GenBank/DDBJ databases">
        <authorList>
            <person name="de Groot N.N."/>
        </authorList>
    </citation>
    <scope>NUCLEOTIDE SEQUENCE [LARGE SCALE GENOMIC DNA]</scope>
    <source>
        <strain evidence="11 12">DSM 44908</strain>
    </source>
</reference>
<dbReference type="GO" id="GO:0009307">
    <property type="term" value="P:DNA restriction-modification system"/>
    <property type="evidence" value="ECO:0007669"/>
    <property type="project" value="UniProtKB-KW"/>
</dbReference>
<dbReference type="Pfam" id="PF02384">
    <property type="entry name" value="N6_Mtase"/>
    <property type="match status" value="1"/>
</dbReference>
<dbReference type="NCBIfam" id="TIGR00497">
    <property type="entry name" value="hsdM"/>
    <property type="match status" value="1"/>
</dbReference>
<feature type="domain" description="N6 adenine-specific DNA methyltransferase N-terminal" evidence="10">
    <location>
        <begin position="10"/>
        <end position="123"/>
    </location>
</feature>
<dbReference type="InterPro" id="IPR022749">
    <property type="entry name" value="D12N6_MeTrfase_N"/>
</dbReference>
<evidence type="ECO:0000256" key="8">
    <source>
        <dbReference type="ARBA" id="ARBA00047942"/>
    </source>
</evidence>
<dbReference type="GO" id="GO:0003677">
    <property type="term" value="F:DNA binding"/>
    <property type="evidence" value="ECO:0007669"/>
    <property type="project" value="UniProtKB-KW"/>
</dbReference>